<dbReference type="Proteomes" id="UP000252254">
    <property type="component" value="Unassembled WGS sequence"/>
</dbReference>
<feature type="transmembrane region" description="Helical" evidence="1">
    <location>
        <begin position="66"/>
        <end position="88"/>
    </location>
</feature>
<keyword evidence="3" id="KW-1185">Reference proteome</keyword>
<keyword evidence="1" id="KW-0472">Membrane</keyword>
<protein>
    <submittedName>
        <fullName evidence="2">Uncharacterized protein</fullName>
    </submittedName>
</protein>
<sequence length="133" mass="14876">MDYVIAAIFTLVIGGLLVRTTKKEFKIIGSIALVLDLLFIAITQVVKFQTGHFFNPSSETFEAVGGWVLSFFMLLSLYILFVMNYRWIKAALTKKGWVKGFLIALDVLVSIILILVGSFLLFILGVLYFGFAP</sequence>
<organism evidence="2 3">
    <name type="scientific">Paraliobacillus ryukyuensis</name>
    <dbReference type="NCBI Taxonomy" id="200904"/>
    <lineage>
        <taxon>Bacteria</taxon>
        <taxon>Bacillati</taxon>
        <taxon>Bacillota</taxon>
        <taxon>Bacilli</taxon>
        <taxon>Bacillales</taxon>
        <taxon>Bacillaceae</taxon>
        <taxon>Paraliobacillus</taxon>
    </lineage>
</organism>
<name>A0A366E446_9BACI</name>
<evidence type="ECO:0000313" key="3">
    <source>
        <dbReference type="Proteomes" id="UP000252254"/>
    </source>
</evidence>
<keyword evidence="1" id="KW-0812">Transmembrane</keyword>
<gene>
    <name evidence="2" type="ORF">DES48_10763</name>
</gene>
<comment type="caution">
    <text evidence="2">The sequence shown here is derived from an EMBL/GenBank/DDBJ whole genome shotgun (WGS) entry which is preliminary data.</text>
</comment>
<reference evidence="2 3" key="1">
    <citation type="submission" date="2018-06" db="EMBL/GenBank/DDBJ databases">
        <title>Genomic Encyclopedia of Type Strains, Phase IV (KMG-IV): sequencing the most valuable type-strain genomes for metagenomic binning, comparative biology and taxonomic classification.</title>
        <authorList>
            <person name="Goeker M."/>
        </authorList>
    </citation>
    <scope>NUCLEOTIDE SEQUENCE [LARGE SCALE GENOMIC DNA]</scope>
    <source>
        <strain evidence="2 3">DSM 15140</strain>
    </source>
</reference>
<evidence type="ECO:0000256" key="1">
    <source>
        <dbReference type="SAM" id="Phobius"/>
    </source>
</evidence>
<feature type="transmembrane region" description="Helical" evidence="1">
    <location>
        <begin position="100"/>
        <end position="131"/>
    </location>
</feature>
<dbReference type="AlphaFoldDB" id="A0A366E446"/>
<feature type="transmembrane region" description="Helical" evidence="1">
    <location>
        <begin position="27"/>
        <end position="46"/>
    </location>
</feature>
<evidence type="ECO:0000313" key="2">
    <source>
        <dbReference type="EMBL" id="RBO97146.1"/>
    </source>
</evidence>
<proteinExistence type="predicted"/>
<keyword evidence="1" id="KW-1133">Transmembrane helix</keyword>
<dbReference type="EMBL" id="QNRI01000007">
    <property type="protein sequence ID" value="RBO97146.1"/>
    <property type="molecule type" value="Genomic_DNA"/>
</dbReference>
<accession>A0A366E446</accession>